<evidence type="ECO:0000313" key="1">
    <source>
        <dbReference type="EMBL" id="KAF5899176.1"/>
    </source>
</evidence>
<evidence type="ECO:0000313" key="2">
    <source>
        <dbReference type="Proteomes" id="UP000727407"/>
    </source>
</evidence>
<accession>A0A8J4X2W3</accession>
<sequence length="111" mass="12119">MRLDRDELSWAGPLWREALESPHLAYICALRSSDFGLMASSSFTKAGLFRSRRLVRLRAALAPVATAGAAFHSLSRRRQTHNSNLACLISPALISLTPPPPPPTITVLLLT</sequence>
<reference evidence="1" key="1">
    <citation type="submission" date="2020-07" db="EMBL/GenBank/DDBJ databases">
        <title>Clarias magur genome sequencing, assembly and annotation.</title>
        <authorList>
            <person name="Kushwaha B."/>
            <person name="Kumar R."/>
            <person name="Das P."/>
            <person name="Joshi C.G."/>
            <person name="Kumar D."/>
            <person name="Nagpure N.S."/>
            <person name="Pandey M."/>
            <person name="Agarwal S."/>
            <person name="Srivastava S."/>
            <person name="Singh M."/>
            <person name="Sahoo L."/>
            <person name="Jayasankar P."/>
            <person name="Meher P.K."/>
            <person name="Koringa P.G."/>
            <person name="Iquebal M.A."/>
            <person name="Das S.P."/>
            <person name="Bit A."/>
            <person name="Patnaik S."/>
            <person name="Patel N."/>
            <person name="Shah T.M."/>
            <person name="Hinsu A."/>
            <person name="Jena J.K."/>
        </authorList>
    </citation>
    <scope>NUCLEOTIDE SEQUENCE</scope>
    <source>
        <strain evidence="1">CIFAMagur01</strain>
        <tissue evidence="1">Testis</tissue>
    </source>
</reference>
<gene>
    <name evidence="1" type="ORF">DAT39_011099</name>
</gene>
<dbReference type="Proteomes" id="UP000727407">
    <property type="component" value="Unassembled WGS sequence"/>
</dbReference>
<name>A0A8J4X2W3_CLAMG</name>
<comment type="caution">
    <text evidence="1">The sequence shown here is derived from an EMBL/GenBank/DDBJ whole genome shotgun (WGS) entry which is preliminary data.</text>
</comment>
<organism evidence="1 2">
    <name type="scientific">Clarias magur</name>
    <name type="common">Asian catfish</name>
    <name type="synonym">Macropteronotus magur</name>
    <dbReference type="NCBI Taxonomy" id="1594786"/>
    <lineage>
        <taxon>Eukaryota</taxon>
        <taxon>Metazoa</taxon>
        <taxon>Chordata</taxon>
        <taxon>Craniata</taxon>
        <taxon>Vertebrata</taxon>
        <taxon>Euteleostomi</taxon>
        <taxon>Actinopterygii</taxon>
        <taxon>Neopterygii</taxon>
        <taxon>Teleostei</taxon>
        <taxon>Ostariophysi</taxon>
        <taxon>Siluriformes</taxon>
        <taxon>Clariidae</taxon>
        <taxon>Clarias</taxon>
    </lineage>
</organism>
<protein>
    <submittedName>
        <fullName evidence="1">Uncharacterized protein</fullName>
    </submittedName>
</protein>
<keyword evidence="2" id="KW-1185">Reference proteome</keyword>
<dbReference type="AlphaFoldDB" id="A0A8J4X2W3"/>
<proteinExistence type="predicted"/>
<dbReference type="EMBL" id="QNUK01000174">
    <property type="protein sequence ID" value="KAF5899176.1"/>
    <property type="molecule type" value="Genomic_DNA"/>
</dbReference>